<dbReference type="InterPro" id="IPR050360">
    <property type="entry name" value="MFS_Sugar_Transporters"/>
</dbReference>
<dbReference type="InterPro" id="IPR005828">
    <property type="entry name" value="MFS_sugar_transport-like"/>
</dbReference>
<evidence type="ECO:0000259" key="7">
    <source>
        <dbReference type="PROSITE" id="PS50850"/>
    </source>
</evidence>
<evidence type="ECO:0000256" key="2">
    <source>
        <dbReference type="ARBA" id="ARBA00010992"/>
    </source>
</evidence>
<accession>A0A9Q8V8G9</accession>
<dbReference type="InterPro" id="IPR036259">
    <property type="entry name" value="MFS_trans_sf"/>
</dbReference>
<evidence type="ECO:0000256" key="1">
    <source>
        <dbReference type="ARBA" id="ARBA00004141"/>
    </source>
</evidence>
<dbReference type="PANTHER" id="PTHR48022:SF14">
    <property type="entry name" value="MAJOR FACILITATOR SUPERFAMILY (MFS) PROFILE DOMAIN-CONTAINING PROTEIN-RELATED"/>
    <property type="match status" value="1"/>
</dbReference>
<dbReference type="EMBL" id="CP086355">
    <property type="protein sequence ID" value="UNI15859.1"/>
    <property type="molecule type" value="Genomic_DNA"/>
</dbReference>
<keyword evidence="4 6" id="KW-1133">Transmembrane helix</keyword>
<reference evidence="8" key="1">
    <citation type="submission" date="2021-11" db="EMBL/GenBank/DDBJ databases">
        <title>Purpureocillium_takamizusanense_genome.</title>
        <authorList>
            <person name="Nguyen N.-H."/>
        </authorList>
    </citation>
    <scope>NUCLEOTIDE SEQUENCE</scope>
    <source>
        <strain evidence="8">PT3</strain>
    </source>
</reference>
<feature type="transmembrane region" description="Helical" evidence="6">
    <location>
        <begin position="134"/>
        <end position="152"/>
    </location>
</feature>
<feature type="transmembrane region" description="Helical" evidence="6">
    <location>
        <begin position="63"/>
        <end position="83"/>
    </location>
</feature>
<evidence type="ECO:0000313" key="9">
    <source>
        <dbReference type="Proteomes" id="UP000829364"/>
    </source>
</evidence>
<gene>
    <name evidence="8" type="ORF">JDV02_002350</name>
</gene>
<dbReference type="GO" id="GO:0016020">
    <property type="term" value="C:membrane"/>
    <property type="evidence" value="ECO:0007669"/>
    <property type="project" value="UniProtKB-SubCell"/>
</dbReference>
<dbReference type="Pfam" id="PF00083">
    <property type="entry name" value="Sugar_tr"/>
    <property type="match status" value="1"/>
</dbReference>
<dbReference type="PROSITE" id="PS00216">
    <property type="entry name" value="SUGAR_TRANSPORT_1"/>
    <property type="match status" value="1"/>
</dbReference>
<feature type="transmembrane region" description="Helical" evidence="6">
    <location>
        <begin position="104"/>
        <end position="122"/>
    </location>
</feature>
<evidence type="ECO:0000256" key="6">
    <source>
        <dbReference type="SAM" id="Phobius"/>
    </source>
</evidence>
<feature type="domain" description="Major facilitator superfamily (MFS) profile" evidence="7">
    <location>
        <begin position="1"/>
        <end position="156"/>
    </location>
</feature>
<sequence>MSLILSGIFNAMQIVGVCVAFLLIDRIGRRPLAIGGGIGNMTCFVIIAVFVGRYEGVWAENTSAGWVCVAMAFLFIIVFGASYSSLGCALPPEVFPVSIRSKGVAFSIAINWLSKFTVGVVTPPMIDDIRFGTYVFYACFCGLAALWVYFLVPETMGKTLEQIDEAFGDLSGQEEQEIMREIKSNPAYMKADADRKS</sequence>
<keyword evidence="5 6" id="KW-0472">Membrane</keyword>
<dbReference type="OrthoDB" id="8120565at2759"/>
<dbReference type="GeneID" id="72064311"/>
<dbReference type="SUPFAM" id="SSF103473">
    <property type="entry name" value="MFS general substrate transporter"/>
    <property type="match status" value="1"/>
</dbReference>
<feature type="transmembrane region" description="Helical" evidence="6">
    <location>
        <begin position="6"/>
        <end position="24"/>
    </location>
</feature>
<dbReference type="KEGG" id="ptkz:JDV02_002350"/>
<feature type="transmembrane region" description="Helical" evidence="6">
    <location>
        <begin position="31"/>
        <end position="51"/>
    </location>
</feature>
<dbReference type="Gene3D" id="1.20.1250.20">
    <property type="entry name" value="MFS general substrate transporter like domains"/>
    <property type="match status" value="1"/>
</dbReference>
<organism evidence="8 9">
    <name type="scientific">Purpureocillium takamizusanense</name>
    <dbReference type="NCBI Taxonomy" id="2060973"/>
    <lineage>
        <taxon>Eukaryota</taxon>
        <taxon>Fungi</taxon>
        <taxon>Dikarya</taxon>
        <taxon>Ascomycota</taxon>
        <taxon>Pezizomycotina</taxon>
        <taxon>Sordariomycetes</taxon>
        <taxon>Hypocreomycetidae</taxon>
        <taxon>Hypocreales</taxon>
        <taxon>Ophiocordycipitaceae</taxon>
        <taxon>Purpureocillium</taxon>
    </lineage>
</organism>
<dbReference type="PROSITE" id="PS50850">
    <property type="entry name" value="MFS"/>
    <property type="match status" value="1"/>
</dbReference>
<proteinExistence type="inferred from homology"/>
<comment type="subcellular location">
    <subcellularLocation>
        <location evidence="1">Membrane</location>
        <topology evidence="1">Multi-pass membrane protein</topology>
    </subcellularLocation>
</comment>
<dbReference type="GO" id="GO:0005351">
    <property type="term" value="F:carbohydrate:proton symporter activity"/>
    <property type="evidence" value="ECO:0007669"/>
    <property type="project" value="TreeGrafter"/>
</dbReference>
<dbReference type="AlphaFoldDB" id="A0A9Q8V8G9"/>
<evidence type="ECO:0000256" key="5">
    <source>
        <dbReference type="ARBA" id="ARBA00023136"/>
    </source>
</evidence>
<dbReference type="PANTHER" id="PTHR48022">
    <property type="entry name" value="PLASTIDIC GLUCOSE TRANSPORTER 4"/>
    <property type="match status" value="1"/>
</dbReference>
<name>A0A9Q8V8G9_9HYPO</name>
<dbReference type="InterPro" id="IPR005829">
    <property type="entry name" value="Sugar_transporter_CS"/>
</dbReference>
<comment type="similarity">
    <text evidence="2">Belongs to the major facilitator superfamily. Sugar transporter (TC 2.A.1.1) family.</text>
</comment>
<evidence type="ECO:0000313" key="8">
    <source>
        <dbReference type="EMBL" id="UNI15859.1"/>
    </source>
</evidence>
<dbReference type="InterPro" id="IPR020846">
    <property type="entry name" value="MFS_dom"/>
</dbReference>
<keyword evidence="9" id="KW-1185">Reference proteome</keyword>
<evidence type="ECO:0000256" key="3">
    <source>
        <dbReference type="ARBA" id="ARBA00022692"/>
    </source>
</evidence>
<keyword evidence="3 6" id="KW-0812">Transmembrane</keyword>
<dbReference type="Proteomes" id="UP000829364">
    <property type="component" value="Chromosome 2"/>
</dbReference>
<protein>
    <recommendedName>
        <fullName evidence="7">Major facilitator superfamily (MFS) profile domain-containing protein</fullName>
    </recommendedName>
</protein>
<evidence type="ECO:0000256" key="4">
    <source>
        <dbReference type="ARBA" id="ARBA00022989"/>
    </source>
</evidence>
<dbReference type="RefSeq" id="XP_047839340.1">
    <property type="nucleotide sequence ID" value="XM_047983369.1"/>
</dbReference>